<dbReference type="GO" id="GO:0047407">
    <property type="term" value="F:ADP-ribosyl-[dinitrogen reductase] hydrolase activity"/>
    <property type="evidence" value="ECO:0007669"/>
    <property type="project" value="UniProtKB-EC"/>
</dbReference>
<dbReference type="AlphaFoldDB" id="A0A1A8XUU6"/>
<keyword evidence="1" id="KW-0479">Metal-binding</keyword>
<keyword evidence="3" id="KW-1185">Reference proteome</keyword>
<dbReference type="EC" id="3.2.2.24" evidence="2"/>
<dbReference type="InterPro" id="IPR005502">
    <property type="entry name" value="Ribosyl_crysJ1"/>
</dbReference>
<sequence length="332" mass="35913">MPGTLLRRMRGLRQMLRAGELTASTPRTRRFVTSSDGRCSLHAERAVAAYLGLAIGDALGATVEFLTPNEIRHQFGVHRDITGGGWLRLKPGQVTDDTTMSLALGEVILNHGGIEAMAVAEAFDAWMRAKPVDIGNTVRRNLIAFRQTGNPEAPPSEHDAGNGAAMRVLPVALACYGQAPEVTRLASRAQAHVTHHNALSDAACETLILMVQDFLGASDAMGLCRQRADDLVRQHPAFAFDKKRRDNPSGYVVETMQAVLQAFLTTNRFEECLIDVVNRGGDADTTGAIAGMLAGARYGLQAIPEPWLHALDEAIGIQCTDQARKLLALNRN</sequence>
<reference evidence="2 3" key="1">
    <citation type="submission" date="2016-06" db="EMBL/GenBank/DDBJ databases">
        <authorList>
            <person name="Kjaerup R.B."/>
            <person name="Dalgaard T.S."/>
            <person name="Juul-Madsen H.R."/>
        </authorList>
    </citation>
    <scope>NUCLEOTIDE SEQUENCE [LARGE SCALE GENOMIC DNA]</scope>
    <source>
        <strain evidence="2">2</strain>
    </source>
</reference>
<accession>A0A1A8XUU6</accession>
<feature type="binding site" evidence="1">
    <location>
        <position position="95"/>
    </location>
    <ligand>
        <name>Mg(2+)</name>
        <dbReference type="ChEBI" id="CHEBI:18420"/>
        <label>1</label>
    </ligand>
</feature>
<keyword evidence="2" id="KW-0326">Glycosidase</keyword>
<evidence type="ECO:0000313" key="2">
    <source>
        <dbReference type="EMBL" id="SBT08342.1"/>
    </source>
</evidence>
<feature type="binding site" evidence="1">
    <location>
        <position position="282"/>
    </location>
    <ligand>
        <name>Mg(2+)</name>
        <dbReference type="ChEBI" id="CHEBI:18420"/>
        <label>1</label>
    </ligand>
</feature>
<keyword evidence="1" id="KW-0460">Magnesium</keyword>
<feature type="binding site" evidence="1">
    <location>
        <position position="97"/>
    </location>
    <ligand>
        <name>Mg(2+)</name>
        <dbReference type="ChEBI" id="CHEBI:18420"/>
        <label>1</label>
    </ligand>
</feature>
<feature type="binding site" evidence="1">
    <location>
        <position position="96"/>
    </location>
    <ligand>
        <name>Mg(2+)</name>
        <dbReference type="ChEBI" id="CHEBI:18420"/>
        <label>1</label>
    </ligand>
</feature>
<dbReference type="InterPro" id="IPR013479">
    <property type="entry name" value="ADP-ribosyl_diN_reduct_hydro"/>
</dbReference>
<dbReference type="SUPFAM" id="SSF101478">
    <property type="entry name" value="ADP-ribosylglycohydrolase"/>
    <property type="match status" value="1"/>
</dbReference>
<dbReference type="Proteomes" id="UP000199600">
    <property type="component" value="Unassembled WGS sequence"/>
</dbReference>
<feature type="binding site" evidence="1">
    <location>
        <position position="284"/>
    </location>
    <ligand>
        <name>Mg(2+)</name>
        <dbReference type="ChEBI" id="CHEBI:18420"/>
        <label>1</label>
    </ligand>
</feature>
<keyword evidence="2" id="KW-0378">Hydrolase</keyword>
<dbReference type="Gene3D" id="1.10.4080.10">
    <property type="entry name" value="ADP-ribosylation/Crystallin J1"/>
    <property type="match status" value="1"/>
</dbReference>
<dbReference type="PANTHER" id="PTHR16222:SF12">
    <property type="entry name" value="ADP-RIBOSYLGLYCOHYDROLASE-RELATED"/>
    <property type="match status" value="1"/>
</dbReference>
<feature type="binding site" evidence="1">
    <location>
        <position position="285"/>
    </location>
    <ligand>
        <name>Mg(2+)</name>
        <dbReference type="ChEBI" id="CHEBI:18420"/>
        <label>1</label>
    </ligand>
</feature>
<name>A0A1A8XUU6_9RHOO</name>
<dbReference type="Pfam" id="PF03747">
    <property type="entry name" value="ADP_ribosyl_GH"/>
    <property type="match status" value="1"/>
</dbReference>
<evidence type="ECO:0000313" key="3">
    <source>
        <dbReference type="Proteomes" id="UP000199600"/>
    </source>
</evidence>
<comment type="cofactor">
    <cofactor evidence="1">
        <name>Mg(2+)</name>
        <dbReference type="ChEBI" id="CHEBI:18420"/>
    </cofactor>
    <text evidence="1">Binds 2 magnesium ions per subunit.</text>
</comment>
<dbReference type="InterPro" id="IPR050792">
    <property type="entry name" value="ADP-ribosylglycohydrolase"/>
</dbReference>
<proteinExistence type="predicted"/>
<dbReference type="EMBL" id="FLQY01000188">
    <property type="protein sequence ID" value="SBT08342.1"/>
    <property type="molecule type" value="Genomic_DNA"/>
</dbReference>
<organism evidence="2 3">
    <name type="scientific">Candidatus Propionivibrio aalborgensis</name>
    <dbReference type="NCBI Taxonomy" id="1860101"/>
    <lineage>
        <taxon>Bacteria</taxon>
        <taxon>Pseudomonadati</taxon>
        <taxon>Pseudomonadota</taxon>
        <taxon>Betaproteobacteria</taxon>
        <taxon>Rhodocyclales</taxon>
        <taxon>Rhodocyclaceae</taxon>
        <taxon>Propionivibrio</taxon>
    </lineage>
</organism>
<dbReference type="InterPro" id="IPR036705">
    <property type="entry name" value="Ribosyl_crysJ1_sf"/>
</dbReference>
<dbReference type="GO" id="GO:0046872">
    <property type="term" value="F:metal ion binding"/>
    <property type="evidence" value="ECO:0007669"/>
    <property type="project" value="UniProtKB-KW"/>
</dbReference>
<dbReference type="PANTHER" id="PTHR16222">
    <property type="entry name" value="ADP-RIBOSYLGLYCOHYDROLASE"/>
    <property type="match status" value="1"/>
</dbReference>
<protein>
    <submittedName>
        <fullName evidence="2">ADP-ribosyl-(Dinitrogen reductase) glycohydrolase</fullName>
        <ecNumber evidence="2">3.2.2.24</ecNumber>
    </submittedName>
</protein>
<dbReference type="NCBIfam" id="TIGR02662">
    <property type="entry name" value="dinitro_DRAG"/>
    <property type="match status" value="1"/>
</dbReference>
<evidence type="ECO:0000256" key="1">
    <source>
        <dbReference type="PIRSR" id="PIRSR605502-1"/>
    </source>
</evidence>
<gene>
    <name evidence="2" type="primary">draG</name>
    <name evidence="2" type="ORF">PROAA_2680002</name>
</gene>